<dbReference type="AlphaFoldDB" id="A0A445N2G3"/>
<organism evidence="2">
    <name type="scientific">uncultured Desulfobacterium sp</name>
    <dbReference type="NCBI Taxonomy" id="201089"/>
    <lineage>
        <taxon>Bacteria</taxon>
        <taxon>Pseudomonadati</taxon>
        <taxon>Thermodesulfobacteriota</taxon>
        <taxon>Desulfobacteria</taxon>
        <taxon>Desulfobacterales</taxon>
        <taxon>Desulfobacteriaceae</taxon>
        <taxon>Desulfobacterium</taxon>
        <taxon>environmental samples</taxon>
    </lineage>
</organism>
<dbReference type="EMBL" id="OJIN01000223">
    <property type="protein sequence ID" value="SPD75892.1"/>
    <property type="molecule type" value="Genomic_DNA"/>
</dbReference>
<dbReference type="SUPFAM" id="SSF52540">
    <property type="entry name" value="P-loop containing nucleoside triphosphate hydrolases"/>
    <property type="match status" value="1"/>
</dbReference>
<dbReference type="Pfam" id="PF13173">
    <property type="entry name" value="AAA_14"/>
    <property type="match status" value="1"/>
</dbReference>
<reference evidence="2" key="1">
    <citation type="submission" date="2018-01" db="EMBL/GenBank/DDBJ databases">
        <authorList>
            <person name="Regsiter A."/>
            <person name="William W."/>
        </authorList>
    </citation>
    <scope>NUCLEOTIDE SEQUENCE</scope>
    <source>
        <strain evidence="2">TRIP AH-1</strain>
    </source>
</reference>
<gene>
    <name evidence="2" type="ORF">PITCH_A780022</name>
</gene>
<protein>
    <recommendedName>
        <fullName evidence="1">AAA+ ATPase domain-containing protein</fullName>
    </recommendedName>
</protein>
<dbReference type="InterPro" id="IPR003593">
    <property type="entry name" value="AAA+_ATPase"/>
</dbReference>
<dbReference type="PANTHER" id="PTHR43566">
    <property type="entry name" value="CONSERVED PROTEIN"/>
    <property type="match status" value="1"/>
</dbReference>
<sequence>MDITSFNLSNPWRTGRKWDIPIIERDATAELIKWLDEPEILILAGARQVGKTSILYQLIDRLLKSKLAGPEEIYYFNLDFLAISEFITDQGVFLRFIHAEKGKKTFVFIDEVQRLADPGRFIKSLQDLRLPIKFILTGSFSLDIRTKTQEPLTGRKQVFRIEPLSFSEYLKTIPDLSSLPVLNPENYRFYINALNGALYDYGLYGGYPALVLTPDREKKLMRLNELFSSYLEKDIAGFLKVENIPAFRNLTTLLSAQQGGLVNIQELASTLGLHRETVSNYIYYLEETFVVKKLTPFFSNPRTELSKMPKIYFTDPGLRNLAMGNFSELHSRSDAGQILEGIVASHMVQNRSESHRVHYWRTKSGAEVDFVVSAVQPVQGVEVKAGKLKSMTISRGYRSFLSKYTPSHALFLNNTVWDRVEIGERMVEAIPTAVFLLQHTKTEGPQGQGTGSSHENSH</sequence>
<accession>A0A445N2G3</accession>
<dbReference type="CDD" id="cd00009">
    <property type="entry name" value="AAA"/>
    <property type="match status" value="1"/>
</dbReference>
<dbReference type="Gene3D" id="3.40.50.300">
    <property type="entry name" value="P-loop containing nucleotide triphosphate hydrolases"/>
    <property type="match status" value="1"/>
</dbReference>
<dbReference type="InterPro" id="IPR027417">
    <property type="entry name" value="P-loop_NTPase"/>
</dbReference>
<evidence type="ECO:0000313" key="2">
    <source>
        <dbReference type="EMBL" id="SPD75892.1"/>
    </source>
</evidence>
<dbReference type="Pfam" id="PF13635">
    <property type="entry name" value="DUF4143"/>
    <property type="match status" value="1"/>
</dbReference>
<dbReference type="InterPro" id="IPR041682">
    <property type="entry name" value="AAA_14"/>
</dbReference>
<dbReference type="PANTHER" id="PTHR43566:SF1">
    <property type="entry name" value="AAA+ ATPASE DOMAIN-CONTAINING PROTEIN"/>
    <property type="match status" value="1"/>
</dbReference>
<dbReference type="InterPro" id="IPR025420">
    <property type="entry name" value="DUF4143"/>
</dbReference>
<feature type="domain" description="AAA+ ATPase" evidence="1">
    <location>
        <begin position="37"/>
        <end position="162"/>
    </location>
</feature>
<name>A0A445N2G3_9BACT</name>
<proteinExistence type="predicted"/>
<dbReference type="SMART" id="SM00382">
    <property type="entry name" value="AAA"/>
    <property type="match status" value="1"/>
</dbReference>
<evidence type="ECO:0000259" key="1">
    <source>
        <dbReference type="SMART" id="SM00382"/>
    </source>
</evidence>